<protein>
    <submittedName>
        <fullName evidence="3">Uncharacterized protein</fullName>
    </submittedName>
</protein>
<reference evidence="3 4" key="1">
    <citation type="journal article" date="2015" name="Nature">
        <title>rRNA introns, odd ribosomes, and small enigmatic genomes across a large radiation of phyla.</title>
        <authorList>
            <person name="Brown C.T."/>
            <person name="Hug L.A."/>
            <person name="Thomas B.C."/>
            <person name="Sharon I."/>
            <person name="Castelle C.J."/>
            <person name="Singh A."/>
            <person name="Wilkins M.J."/>
            <person name="Williams K.H."/>
            <person name="Banfield J.F."/>
        </authorList>
    </citation>
    <scope>NUCLEOTIDE SEQUENCE [LARGE SCALE GENOMIC DNA]</scope>
</reference>
<keyword evidence="2" id="KW-1133">Transmembrane helix</keyword>
<evidence type="ECO:0000256" key="2">
    <source>
        <dbReference type="SAM" id="Phobius"/>
    </source>
</evidence>
<dbReference type="AlphaFoldDB" id="A0A0G1PLV4"/>
<evidence type="ECO:0000313" key="4">
    <source>
        <dbReference type="Proteomes" id="UP000034794"/>
    </source>
</evidence>
<feature type="transmembrane region" description="Helical" evidence="2">
    <location>
        <begin position="47"/>
        <end position="67"/>
    </location>
</feature>
<organism evidence="3 4">
    <name type="scientific">Candidatus Collierbacteria bacterium GW2011_GWA2_46_26</name>
    <dbReference type="NCBI Taxonomy" id="1618381"/>
    <lineage>
        <taxon>Bacteria</taxon>
        <taxon>Candidatus Collieribacteriota</taxon>
    </lineage>
</organism>
<comment type="caution">
    <text evidence="3">The sequence shown here is derived from an EMBL/GenBank/DDBJ whole genome shotgun (WGS) entry which is preliminary data.</text>
</comment>
<sequence length="215" mass="24810">MSWNLKQNERERREREAEEDAREEEYFRELRHERHSHRRPKEPIWRIYLFIILAVSMSTFGLTSYYYPELLQPRPTRTTPENLPSTFELTPSLAVSPQLTEPPTVENIVQDTVSDQVWSYVPIVVNGYVQAFFMWMPGDSINAPYLANLPLSKQLDCSPEHLIVQDIPDSAATVYLISTGQTEDVTVSIFPGEISSVTQIAFVCQPGEVFSLRWN</sequence>
<evidence type="ECO:0000313" key="3">
    <source>
        <dbReference type="EMBL" id="KKU33784.1"/>
    </source>
</evidence>
<keyword evidence="2" id="KW-0472">Membrane</keyword>
<feature type="compositionally biased region" description="Basic and acidic residues" evidence="1">
    <location>
        <begin position="7"/>
        <end position="16"/>
    </location>
</feature>
<gene>
    <name evidence="3" type="ORF">UX47_C0001G0067</name>
</gene>
<accession>A0A0G1PLV4</accession>
<evidence type="ECO:0000256" key="1">
    <source>
        <dbReference type="SAM" id="MobiDB-lite"/>
    </source>
</evidence>
<name>A0A0G1PLV4_9BACT</name>
<dbReference type="Proteomes" id="UP000034794">
    <property type="component" value="Unassembled WGS sequence"/>
</dbReference>
<feature type="region of interest" description="Disordered" evidence="1">
    <location>
        <begin position="1"/>
        <end position="24"/>
    </location>
</feature>
<proteinExistence type="predicted"/>
<dbReference type="EMBL" id="LCMI01000001">
    <property type="protein sequence ID" value="KKU33784.1"/>
    <property type="molecule type" value="Genomic_DNA"/>
</dbReference>
<keyword evidence="2" id="KW-0812">Transmembrane</keyword>